<reference evidence="2" key="1">
    <citation type="submission" date="2022-11" db="UniProtKB">
        <authorList>
            <consortium name="WormBaseParasite"/>
        </authorList>
    </citation>
    <scope>IDENTIFICATION</scope>
</reference>
<accession>A0AC35FIC1</accession>
<name>A0AC35FIC1_9BILA</name>
<dbReference type="WBParaSite" id="PS1159_v2.g17809.t1">
    <property type="protein sequence ID" value="PS1159_v2.g17809.t1"/>
    <property type="gene ID" value="PS1159_v2.g17809"/>
</dbReference>
<evidence type="ECO:0000313" key="2">
    <source>
        <dbReference type="WBParaSite" id="PS1159_v2.g17809.t1"/>
    </source>
</evidence>
<proteinExistence type="predicted"/>
<protein>
    <submittedName>
        <fullName evidence="2">C-type lectin domain-containing protein</fullName>
    </submittedName>
</protein>
<organism evidence="1 2">
    <name type="scientific">Panagrolaimus sp. PS1159</name>
    <dbReference type="NCBI Taxonomy" id="55785"/>
    <lineage>
        <taxon>Eukaryota</taxon>
        <taxon>Metazoa</taxon>
        <taxon>Ecdysozoa</taxon>
        <taxon>Nematoda</taxon>
        <taxon>Chromadorea</taxon>
        <taxon>Rhabditida</taxon>
        <taxon>Tylenchina</taxon>
        <taxon>Panagrolaimomorpha</taxon>
        <taxon>Panagrolaimoidea</taxon>
        <taxon>Panagrolaimidae</taxon>
        <taxon>Panagrolaimus</taxon>
    </lineage>
</organism>
<evidence type="ECO:0000313" key="1">
    <source>
        <dbReference type="Proteomes" id="UP000887580"/>
    </source>
</evidence>
<sequence>MLYCLFYFFSLIFFSKAACPNGSVTWQTNCFYFVKNETGFATAEIACNNNFGAHLVSIHDAFVNVILGEEAENYFHGSTETNFWIGADNLQSHGTWTWTDGTPFDYNDWNKGEPQNVSGFGCAALSMVDGTWSAQNCFKSKPYPYVCLLSPTNATTTTTVSTTTIPLIKTTTPHIPSCPQGWSFYNFTGFCYNVFHNQNEIGAEQVCKREGGHLASIHSQKENDFIGNLPFQAGSIWIGLYTIDQNANWLWTDETLFDYSNWNSGEPNNPGQENCVEMFSSYPYKFNNVPCGAVYPDFVCKKLPS</sequence>
<dbReference type="Proteomes" id="UP000887580">
    <property type="component" value="Unplaced"/>
</dbReference>